<organism evidence="1">
    <name type="scientific">marine metagenome</name>
    <dbReference type="NCBI Taxonomy" id="408172"/>
    <lineage>
        <taxon>unclassified sequences</taxon>
        <taxon>metagenomes</taxon>
        <taxon>ecological metagenomes</taxon>
    </lineage>
</organism>
<proteinExistence type="predicted"/>
<dbReference type="AlphaFoldDB" id="A0A382TVK0"/>
<dbReference type="EMBL" id="UINC01139501">
    <property type="protein sequence ID" value="SVD26084.1"/>
    <property type="molecule type" value="Genomic_DNA"/>
</dbReference>
<sequence length="251" mass="28165">MERKFYFGYFILFIAVGFARQPQGTNPPNQTQSNRDPHEIEIAPININDMVYWIYKSSWYTTYGSPNGVQADFPKGTGGAIFADGIIWGGMVSDGNSQSPRVGGTTYDEGVKAGVVRYDDDGNVIGSTHPDEHHIWWIRPDYETADLTEDAAMIFQTDSPSNDELEEIYDNYAYFWQNWPTEWGAPYDDVDGDGNYDPDTDIPGVPGADQTIWIVANDVPEIVDDNGNQYDEWDTSIDLYGSDPIGIELQV</sequence>
<protein>
    <submittedName>
        <fullName evidence="1">Uncharacterized protein</fullName>
    </submittedName>
</protein>
<accession>A0A382TVK0</accession>
<feature type="non-terminal residue" evidence="1">
    <location>
        <position position="251"/>
    </location>
</feature>
<name>A0A382TVK0_9ZZZZ</name>
<reference evidence="1" key="1">
    <citation type="submission" date="2018-05" db="EMBL/GenBank/DDBJ databases">
        <authorList>
            <person name="Lanie J.A."/>
            <person name="Ng W.-L."/>
            <person name="Kazmierczak K.M."/>
            <person name="Andrzejewski T.M."/>
            <person name="Davidsen T.M."/>
            <person name="Wayne K.J."/>
            <person name="Tettelin H."/>
            <person name="Glass J.I."/>
            <person name="Rusch D."/>
            <person name="Podicherti R."/>
            <person name="Tsui H.-C.T."/>
            <person name="Winkler M.E."/>
        </authorList>
    </citation>
    <scope>NUCLEOTIDE SEQUENCE</scope>
</reference>
<evidence type="ECO:0000313" key="1">
    <source>
        <dbReference type="EMBL" id="SVD26084.1"/>
    </source>
</evidence>
<gene>
    <name evidence="1" type="ORF">METZ01_LOCUS378938</name>
</gene>